<evidence type="ECO:0000313" key="2">
    <source>
        <dbReference type="EMBL" id="KAJ1185560.1"/>
    </source>
</evidence>
<accession>A0AAV7U9D8</accession>
<proteinExistence type="predicted"/>
<reference evidence="2" key="1">
    <citation type="journal article" date="2022" name="bioRxiv">
        <title>Sequencing and chromosome-scale assembly of the giantPleurodeles waltlgenome.</title>
        <authorList>
            <person name="Brown T."/>
            <person name="Elewa A."/>
            <person name="Iarovenko S."/>
            <person name="Subramanian E."/>
            <person name="Araus A.J."/>
            <person name="Petzold A."/>
            <person name="Susuki M."/>
            <person name="Suzuki K.-i.T."/>
            <person name="Hayashi T."/>
            <person name="Toyoda A."/>
            <person name="Oliveira C."/>
            <person name="Osipova E."/>
            <person name="Leigh N.D."/>
            <person name="Simon A."/>
            <person name="Yun M.H."/>
        </authorList>
    </citation>
    <scope>NUCLEOTIDE SEQUENCE</scope>
    <source>
        <strain evidence="2">20211129_DDA</strain>
        <tissue evidence="2">Liver</tissue>
    </source>
</reference>
<keyword evidence="3" id="KW-1185">Reference proteome</keyword>
<dbReference type="Proteomes" id="UP001066276">
    <property type="component" value="Chromosome 3_1"/>
</dbReference>
<dbReference type="EMBL" id="JANPWB010000005">
    <property type="protein sequence ID" value="KAJ1185560.1"/>
    <property type="molecule type" value="Genomic_DNA"/>
</dbReference>
<evidence type="ECO:0000256" key="1">
    <source>
        <dbReference type="SAM" id="MobiDB-lite"/>
    </source>
</evidence>
<organism evidence="2 3">
    <name type="scientific">Pleurodeles waltl</name>
    <name type="common">Iberian ribbed newt</name>
    <dbReference type="NCBI Taxonomy" id="8319"/>
    <lineage>
        <taxon>Eukaryota</taxon>
        <taxon>Metazoa</taxon>
        <taxon>Chordata</taxon>
        <taxon>Craniata</taxon>
        <taxon>Vertebrata</taxon>
        <taxon>Euteleostomi</taxon>
        <taxon>Amphibia</taxon>
        <taxon>Batrachia</taxon>
        <taxon>Caudata</taxon>
        <taxon>Salamandroidea</taxon>
        <taxon>Salamandridae</taxon>
        <taxon>Pleurodelinae</taxon>
        <taxon>Pleurodeles</taxon>
    </lineage>
</organism>
<protein>
    <submittedName>
        <fullName evidence="2">Uncharacterized protein</fullName>
    </submittedName>
</protein>
<sequence length="141" mass="14986">MRGSHRRSRSALLFTAAPPLDHQVRPRASRVHSTVVGSSAARLPTERNHQPAGRARDTTTPARGFSRTSRVSSRTPSSSRLSPEAWQMQPRPGTQPQLAGGPLPARSGPGVSSAPTRFTSKQCAPLCPLKSADLAECGAEL</sequence>
<gene>
    <name evidence="2" type="ORF">NDU88_002352</name>
</gene>
<dbReference type="AlphaFoldDB" id="A0AAV7U9D8"/>
<name>A0AAV7U9D8_PLEWA</name>
<evidence type="ECO:0000313" key="3">
    <source>
        <dbReference type="Proteomes" id="UP001066276"/>
    </source>
</evidence>
<feature type="region of interest" description="Disordered" evidence="1">
    <location>
        <begin position="1"/>
        <end position="119"/>
    </location>
</feature>
<feature type="compositionally biased region" description="Low complexity" evidence="1">
    <location>
        <begin position="66"/>
        <end position="83"/>
    </location>
</feature>
<comment type="caution">
    <text evidence="2">The sequence shown here is derived from an EMBL/GenBank/DDBJ whole genome shotgun (WGS) entry which is preliminary data.</text>
</comment>
<feature type="compositionally biased region" description="Basic and acidic residues" evidence="1">
    <location>
        <begin position="44"/>
        <end position="57"/>
    </location>
</feature>